<feature type="transmembrane region" description="Helical" evidence="1">
    <location>
        <begin position="334"/>
        <end position="356"/>
    </location>
</feature>
<protein>
    <submittedName>
        <fullName evidence="2">Uncharacterized protein</fullName>
    </submittedName>
</protein>
<keyword evidence="1" id="KW-1133">Transmembrane helix</keyword>
<feature type="transmembrane region" description="Helical" evidence="1">
    <location>
        <begin position="437"/>
        <end position="461"/>
    </location>
</feature>
<dbReference type="EMBL" id="CAXAMN010021806">
    <property type="protein sequence ID" value="CAK9063622.1"/>
    <property type="molecule type" value="Genomic_DNA"/>
</dbReference>
<feature type="transmembrane region" description="Helical" evidence="1">
    <location>
        <begin position="368"/>
        <end position="391"/>
    </location>
</feature>
<keyword evidence="1" id="KW-0472">Membrane</keyword>
<sequence length="536" mass="58966">MAAPQQLERTDVQRFYEMLVGKCGLHLTQEMAEMSFELVREQLLEIQTNALYCDLEDDVAQIRAGIQLFTIVRNLSRMEVADIAHAWVGVDAGSGRIPRPEKYFFDRLRSVVASEGTARRWKCQIRLSIQTLNGILQICSHDLDSSSVKEVLDYLRELLADLYSRPSLDFKELSNEEQVADDADDDDGESPKAEFTSVSLLKAAQLQWACAHLVPIVGLLISASLEVESGVARALVDFICEAQDAEPNGLPQRDGRLDLLRFAASGRQTPETAPLQLIGAHGFTEIAAASVRLMAYGEDCLVQSGGESSLNRQVFFGGSVPHIARLRSRGFQEFVSITGVGVAASTVNLLDVLWMLPFLVGAAGLCNGAFFVIVSQLWATLVIVVDVIGGVSVEKPEIWVDFIVGVIAITFALHQLIEERWKGEDEKSEPEDLSRRFGSGTFALLTVIGTFDQILIYAPLLTSHAVTASELEVGIFAASIVTLCVCFLASRIHFVWKALQVIPIWFPAFIVGLMAIIEACYETYEDLTPSSARTKM</sequence>
<feature type="transmembrane region" description="Helical" evidence="1">
    <location>
        <begin position="398"/>
        <end position="417"/>
    </location>
</feature>
<comment type="caution">
    <text evidence="2">The sequence shown here is derived from an EMBL/GenBank/DDBJ whole genome shotgun (WGS) entry which is preliminary data.</text>
</comment>
<feature type="transmembrane region" description="Helical" evidence="1">
    <location>
        <begin position="473"/>
        <end position="496"/>
    </location>
</feature>
<keyword evidence="3" id="KW-1185">Reference proteome</keyword>
<keyword evidence="1" id="KW-0812">Transmembrane</keyword>
<reference evidence="2 3" key="1">
    <citation type="submission" date="2024-02" db="EMBL/GenBank/DDBJ databases">
        <authorList>
            <person name="Chen Y."/>
            <person name="Shah S."/>
            <person name="Dougan E. K."/>
            <person name="Thang M."/>
            <person name="Chan C."/>
        </authorList>
    </citation>
    <scope>NUCLEOTIDE SEQUENCE [LARGE SCALE GENOMIC DNA]</scope>
</reference>
<evidence type="ECO:0000313" key="3">
    <source>
        <dbReference type="Proteomes" id="UP001642484"/>
    </source>
</evidence>
<organism evidence="2 3">
    <name type="scientific">Durusdinium trenchii</name>
    <dbReference type="NCBI Taxonomy" id="1381693"/>
    <lineage>
        <taxon>Eukaryota</taxon>
        <taxon>Sar</taxon>
        <taxon>Alveolata</taxon>
        <taxon>Dinophyceae</taxon>
        <taxon>Suessiales</taxon>
        <taxon>Symbiodiniaceae</taxon>
        <taxon>Durusdinium</taxon>
    </lineage>
</organism>
<dbReference type="Proteomes" id="UP001642484">
    <property type="component" value="Unassembled WGS sequence"/>
</dbReference>
<evidence type="ECO:0000313" key="2">
    <source>
        <dbReference type="EMBL" id="CAK9063622.1"/>
    </source>
</evidence>
<feature type="transmembrane region" description="Helical" evidence="1">
    <location>
        <begin position="502"/>
        <end position="521"/>
    </location>
</feature>
<accession>A0ABP0NKE5</accession>
<gene>
    <name evidence="2" type="ORF">CCMP2556_LOCUS31264</name>
</gene>
<evidence type="ECO:0000256" key="1">
    <source>
        <dbReference type="SAM" id="Phobius"/>
    </source>
</evidence>
<name>A0ABP0NKE5_9DINO</name>
<proteinExistence type="predicted"/>